<proteinExistence type="predicted"/>
<dbReference type="RefSeq" id="WP_073377630.1">
    <property type="nucleotide sequence ID" value="NZ_FQXS01000022.1"/>
</dbReference>
<keyword evidence="3" id="KW-1185">Reference proteome</keyword>
<dbReference type="OrthoDB" id="6058177at2"/>
<accession>A0A1M5XQT6</accession>
<protein>
    <submittedName>
        <fullName evidence="2">DNA binding domain-containing protein, excisionase family</fullName>
    </submittedName>
</protein>
<dbReference type="AlphaFoldDB" id="A0A1M5XQT6"/>
<evidence type="ECO:0000259" key="1">
    <source>
        <dbReference type="Pfam" id="PF12728"/>
    </source>
</evidence>
<organism evidence="2 3">
    <name type="scientific">Desulfofustis glycolicus DSM 9705</name>
    <dbReference type="NCBI Taxonomy" id="1121409"/>
    <lineage>
        <taxon>Bacteria</taxon>
        <taxon>Pseudomonadati</taxon>
        <taxon>Thermodesulfobacteriota</taxon>
        <taxon>Desulfobulbia</taxon>
        <taxon>Desulfobulbales</taxon>
        <taxon>Desulfocapsaceae</taxon>
        <taxon>Desulfofustis</taxon>
    </lineage>
</organism>
<dbReference type="Proteomes" id="UP000184139">
    <property type="component" value="Unassembled WGS sequence"/>
</dbReference>
<evidence type="ECO:0000313" key="3">
    <source>
        <dbReference type="Proteomes" id="UP000184139"/>
    </source>
</evidence>
<dbReference type="EMBL" id="FQXS01000022">
    <property type="protein sequence ID" value="SHI01894.1"/>
    <property type="molecule type" value="Genomic_DNA"/>
</dbReference>
<dbReference type="STRING" id="1121409.SAMN02745124_03241"/>
<feature type="domain" description="Helix-turn-helix" evidence="1">
    <location>
        <begin position="35"/>
        <end position="87"/>
    </location>
</feature>
<sequence>MQELRGAFNQMIDEVERLKSIVEGSVGKDVDDDELLTVPELASKLRVPESWVYAQTRRQDVNRIPHLRIGKYRRFRLDEVLAWLDRRAV</sequence>
<evidence type="ECO:0000313" key="2">
    <source>
        <dbReference type="EMBL" id="SHI01894.1"/>
    </source>
</evidence>
<gene>
    <name evidence="2" type="ORF">SAMN02745124_03241</name>
</gene>
<name>A0A1M5XQT6_9BACT</name>
<dbReference type="Pfam" id="PF12728">
    <property type="entry name" value="HTH_17"/>
    <property type="match status" value="1"/>
</dbReference>
<dbReference type="InterPro" id="IPR041657">
    <property type="entry name" value="HTH_17"/>
</dbReference>
<reference evidence="2 3" key="1">
    <citation type="submission" date="2016-11" db="EMBL/GenBank/DDBJ databases">
        <authorList>
            <person name="Jaros S."/>
            <person name="Januszkiewicz K."/>
            <person name="Wedrychowicz H."/>
        </authorList>
    </citation>
    <scope>NUCLEOTIDE SEQUENCE [LARGE SCALE GENOMIC DNA]</scope>
    <source>
        <strain evidence="2 3">DSM 9705</strain>
    </source>
</reference>